<keyword evidence="3" id="KW-0804">Transcription</keyword>
<reference evidence="5 6" key="2">
    <citation type="submission" date="2009-02" db="EMBL/GenBank/DDBJ databases">
        <title>Draft genome sequence of Clostridium asparagiforme (DSM 15981).</title>
        <authorList>
            <person name="Sudarsanam P."/>
            <person name="Ley R."/>
            <person name="Guruge J."/>
            <person name="Turnbaugh P.J."/>
            <person name="Mahowald M."/>
            <person name="Liep D."/>
            <person name="Gordon J."/>
        </authorList>
    </citation>
    <scope>NUCLEOTIDE SEQUENCE [LARGE SCALE GENOMIC DNA]</scope>
    <source>
        <strain evidence="5 6">DSM 15981</strain>
    </source>
</reference>
<dbReference type="InterPro" id="IPR011051">
    <property type="entry name" value="RmlC_Cupin_sf"/>
</dbReference>
<protein>
    <submittedName>
        <fullName evidence="5">DNA-binding helix-turn-helix protein</fullName>
    </submittedName>
</protein>
<dbReference type="CDD" id="cd02209">
    <property type="entry name" value="cupin_XRE_C"/>
    <property type="match status" value="1"/>
</dbReference>
<dbReference type="InterPro" id="IPR014710">
    <property type="entry name" value="RmlC-like_jellyroll"/>
</dbReference>
<dbReference type="PROSITE" id="PS50943">
    <property type="entry name" value="HTH_CROC1"/>
    <property type="match status" value="1"/>
</dbReference>
<dbReference type="GO" id="GO:0003677">
    <property type="term" value="F:DNA binding"/>
    <property type="evidence" value="ECO:0007669"/>
    <property type="project" value="UniProtKB-KW"/>
</dbReference>
<dbReference type="PANTHER" id="PTHR46797:SF23">
    <property type="entry name" value="HTH-TYPE TRANSCRIPTIONAL REGULATOR SUTR"/>
    <property type="match status" value="1"/>
</dbReference>
<dbReference type="Proteomes" id="UP000004756">
    <property type="component" value="Unassembled WGS sequence"/>
</dbReference>
<dbReference type="Gene3D" id="1.10.260.40">
    <property type="entry name" value="lambda repressor-like DNA-binding domains"/>
    <property type="match status" value="1"/>
</dbReference>
<dbReference type="PANTHER" id="PTHR46797">
    <property type="entry name" value="HTH-TYPE TRANSCRIPTIONAL REGULATOR"/>
    <property type="match status" value="1"/>
</dbReference>
<evidence type="ECO:0000313" key="6">
    <source>
        <dbReference type="Proteomes" id="UP000004756"/>
    </source>
</evidence>
<feature type="domain" description="HTH cro/C1-type" evidence="4">
    <location>
        <begin position="24"/>
        <end position="78"/>
    </location>
</feature>
<keyword evidence="2 5" id="KW-0238">DNA-binding</keyword>
<accession>C0D412</accession>
<dbReference type="CDD" id="cd00093">
    <property type="entry name" value="HTH_XRE"/>
    <property type="match status" value="1"/>
</dbReference>
<dbReference type="Gene3D" id="2.60.120.10">
    <property type="entry name" value="Jelly Rolls"/>
    <property type="match status" value="1"/>
</dbReference>
<gene>
    <name evidence="5" type="ORF">CLOSTASPAR_04004</name>
</gene>
<dbReference type="Pfam" id="PF01381">
    <property type="entry name" value="HTH_3"/>
    <property type="match status" value="1"/>
</dbReference>
<dbReference type="AlphaFoldDB" id="C0D412"/>
<dbReference type="InterPro" id="IPR010982">
    <property type="entry name" value="Lambda_DNA-bd_dom_sf"/>
</dbReference>
<dbReference type="Pfam" id="PF07883">
    <property type="entry name" value="Cupin_2"/>
    <property type="match status" value="1"/>
</dbReference>
<name>C0D412_9FIRM</name>
<proteinExistence type="predicted"/>
<sequence>MCDIMSMERSAFLDQMNQIVAKNIKRLREERKLSMDELSKLSGVSKSMLAQIERGGGNPTISTLWKISNGMKVPFDALTVRPKSPYELVKTSDLQPLLEDGGKVKNYSIFPDDENRRFAVYYLELEEGSYWESEPHLKGAAEFITIFSGKIEICTGGRSFQVEKGESIRFKADAVHSYKNIGAEPVLLHMIIYNP</sequence>
<dbReference type="InterPro" id="IPR001387">
    <property type="entry name" value="Cro/C1-type_HTH"/>
</dbReference>
<keyword evidence="6" id="KW-1185">Reference proteome</keyword>
<evidence type="ECO:0000256" key="1">
    <source>
        <dbReference type="ARBA" id="ARBA00023015"/>
    </source>
</evidence>
<evidence type="ECO:0000313" key="5">
    <source>
        <dbReference type="EMBL" id="EEG53924.1"/>
    </source>
</evidence>
<dbReference type="GO" id="GO:0005829">
    <property type="term" value="C:cytosol"/>
    <property type="evidence" value="ECO:0007669"/>
    <property type="project" value="TreeGrafter"/>
</dbReference>
<dbReference type="InterPro" id="IPR013096">
    <property type="entry name" value="Cupin_2"/>
</dbReference>
<dbReference type="SMART" id="SM00530">
    <property type="entry name" value="HTH_XRE"/>
    <property type="match status" value="1"/>
</dbReference>
<keyword evidence="1" id="KW-0805">Transcription regulation</keyword>
<dbReference type="SUPFAM" id="SSF47413">
    <property type="entry name" value="lambda repressor-like DNA-binding domains"/>
    <property type="match status" value="1"/>
</dbReference>
<dbReference type="EMBL" id="ACCJ01000322">
    <property type="protein sequence ID" value="EEG53924.1"/>
    <property type="molecule type" value="Genomic_DNA"/>
</dbReference>
<comment type="caution">
    <text evidence="5">The sequence shown here is derived from an EMBL/GenBank/DDBJ whole genome shotgun (WGS) entry which is preliminary data.</text>
</comment>
<dbReference type="InterPro" id="IPR050807">
    <property type="entry name" value="TransReg_Diox_bact_type"/>
</dbReference>
<dbReference type="GO" id="GO:0003700">
    <property type="term" value="F:DNA-binding transcription factor activity"/>
    <property type="evidence" value="ECO:0007669"/>
    <property type="project" value="TreeGrafter"/>
</dbReference>
<organism evidence="5 6">
    <name type="scientific">[Clostridium] asparagiforme DSM 15981</name>
    <dbReference type="NCBI Taxonomy" id="518636"/>
    <lineage>
        <taxon>Bacteria</taxon>
        <taxon>Bacillati</taxon>
        <taxon>Bacillota</taxon>
        <taxon>Clostridia</taxon>
        <taxon>Lachnospirales</taxon>
        <taxon>Lachnospiraceae</taxon>
        <taxon>Enterocloster</taxon>
    </lineage>
</organism>
<evidence type="ECO:0000256" key="2">
    <source>
        <dbReference type="ARBA" id="ARBA00023125"/>
    </source>
</evidence>
<evidence type="ECO:0000256" key="3">
    <source>
        <dbReference type="ARBA" id="ARBA00023163"/>
    </source>
</evidence>
<dbReference type="HOGENOM" id="CLU_085376_5_0_9"/>
<evidence type="ECO:0000259" key="4">
    <source>
        <dbReference type="PROSITE" id="PS50943"/>
    </source>
</evidence>
<dbReference type="SUPFAM" id="SSF51182">
    <property type="entry name" value="RmlC-like cupins"/>
    <property type="match status" value="1"/>
</dbReference>
<reference evidence="5 6" key="1">
    <citation type="submission" date="2009-01" db="EMBL/GenBank/DDBJ databases">
        <authorList>
            <person name="Fulton L."/>
            <person name="Clifton S."/>
            <person name="Fulton B."/>
            <person name="Xu J."/>
            <person name="Minx P."/>
            <person name="Pepin K.H."/>
            <person name="Johnson M."/>
            <person name="Bhonagiri V."/>
            <person name="Nash W.E."/>
            <person name="Mardis E.R."/>
            <person name="Wilson R.K."/>
        </authorList>
    </citation>
    <scope>NUCLEOTIDE SEQUENCE [LARGE SCALE GENOMIC DNA]</scope>
    <source>
        <strain evidence="5 6">DSM 15981</strain>
    </source>
</reference>